<gene>
    <name evidence="2" type="ORF">C8F04DRAFT_1340443</name>
</gene>
<name>A0AAD6SY73_9AGAR</name>
<dbReference type="AlphaFoldDB" id="A0AAD6SY73"/>
<keyword evidence="3" id="KW-1185">Reference proteome</keyword>
<dbReference type="Proteomes" id="UP001218188">
    <property type="component" value="Unassembled WGS sequence"/>
</dbReference>
<evidence type="ECO:0000256" key="1">
    <source>
        <dbReference type="SAM" id="Phobius"/>
    </source>
</evidence>
<evidence type="ECO:0000313" key="3">
    <source>
        <dbReference type="Proteomes" id="UP001218188"/>
    </source>
</evidence>
<organism evidence="2 3">
    <name type="scientific">Mycena alexandri</name>
    <dbReference type="NCBI Taxonomy" id="1745969"/>
    <lineage>
        <taxon>Eukaryota</taxon>
        <taxon>Fungi</taxon>
        <taxon>Dikarya</taxon>
        <taxon>Basidiomycota</taxon>
        <taxon>Agaricomycotina</taxon>
        <taxon>Agaricomycetes</taxon>
        <taxon>Agaricomycetidae</taxon>
        <taxon>Agaricales</taxon>
        <taxon>Marasmiineae</taxon>
        <taxon>Mycenaceae</taxon>
        <taxon>Mycena</taxon>
    </lineage>
</organism>
<evidence type="ECO:0000313" key="2">
    <source>
        <dbReference type="EMBL" id="KAJ7036015.1"/>
    </source>
</evidence>
<sequence>MAYGDTYGVPCQLRNGSKDLLTSVSRPYVYGAASVLTYLVTYRIRFPVRSRRIQRVAVMGRSGQVDPTRHGTTQRLCWAVEVGSCQVVPSKALIRDQSPDRNLCYSWWLAQAGKVTSKCNAFSPQAFSQSALLELHGLALTRLNKRIGKPKAEKFNNGSHLEAGLGPALPLGRVGSGRVHPTRPSHASYALDEFRLQFSLSCA</sequence>
<keyword evidence="1" id="KW-0812">Transmembrane</keyword>
<comment type="caution">
    <text evidence="2">The sequence shown here is derived from an EMBL/GenBank/DDBJ whole genome shotgun (WGS) entry which is preliminary data.</text>
</comment>
<feature type="transmembrane region" description="Helical" evidence="1">
    <location>
        <begin position="28"/>
        <end position="46"/>
    </location>
</feature>
<keyword evidence="1" id="KW-0472">Membrane</keyword>
<proteinExistence type="predicted"/>
<accession>A0AAD6SY73</accession>
<dbReference type="EMBL" id="JARJCM010000046">
    <property type="protein sequence ID" value="KAJ7036015.1"/>
    <property type="molecule type" value="Genomic_DNA"/>
</dbReference>
<reference evidence="2" key="1">
    <citation type="submission" date="2023-03" db="EMBL/GenBank/DDBJ databases">
        <title>Massive genome expansion in bonnet fungi (Mycena s.s.) driven by repeated elements and novel gene families across ecological guilds.</title>
        <authorList>
            <consortium name="Lawrence Berkeley National Laboratory"/>
            <person name="Harder C.B."/>
            <person name="Miyauchi S."/>
            <person name="Viragh M."/>
            <person name="Kuo A."/>
            <person name="Thoen E."/>
            <person name="Andreopoulos B."/>
            <person name="Lu D."/>
            <person name="Skrede I."/>
            <person name="Drula E."/>
            <person name="Henrissat B."/>
            <person name="Morin E."/>
            <person name="Kohler A."/>
            <person name="Barry K."/>
            <person name="LaButti K."/>
            <person name="Morin E."/>
            <person name="Salamov A."/>
            <person name="Lipzen A."/>
            <person name="Mereny Z."/>
            <person name="Hegedus B."/>
            <person name="Baldrian P."/>
            <person name="Stursova M."/>
            <person name="Weitz H."/>
            <person name="Taylor A."/>
            <person name="Grigoriev I.V."/>
            <person name="Nagy L.G."/>
            <person name="Martin F."/>
            <person name="Kauserud H."/>
        </authorList>
    </citation>
    <scope>NUCLEOTIDE SEQUENCE</scope>
    <source>
        <strain evidence="2">CBHHK200</strain>
    </source>
</reference>
<keyword evidence="1" id="KW-1133">Transmembrane helix</keyword>
<protein>
    <submittedName>
        <fullName evidence="2">Uncharacterized protein</fullName>
    </submittedName>
</protein>